<proteinExistence type="predicted"/>
<dbReference type="InParanoid" id="T1I206"/>
<dbReference type="AlphaFoldDB" id="T1I206"/>
<dbReference type="EMBL" id="ACPB03005155">
    <property type="status" value="NOT_ANNOTATED_CDS"/>
    <property type="molecule type" value="Genomic_DNA"/>
</dbReference>
<sequence>MNDCVTTVQSNKSQVLRINPNNVKIIQNIKGCNNSVIISTSQIGGSPRINDGNGKKLGQQNTSSSQNKPHILPLIKQESDILVKNELNVS</sequence>
<dbReference type="HOGENOM" id="CLU_2443571_0_0_1"/>
<accession>T1I206</accession>
<evidence type="ECO:0000313" key="3">
    <source>
        <dbReference type="Proteomes" id="UP000015103"/>
    </source>
</evidence>
<evidence type="ECO:0000256" key="1">
    <source>
        <dbReference type="SAM" id="MobiDB-lite"/>
    </source>
</evidence>
<name>T1I206_RHOPR</name>
<dbReference type="EnsemblMetazoa" id="RPRC010326-RA">
    <property type="protein sequence ID" value="RPRC010326-PA"/>
    <property type="gene ID" value="RPRC010326"/>
</dbReference>
<protein>
    <submittedName>
        <fullName evidence="2">Uncharacterized protein</fullName>
    </submittedName>
</protein>
<feature type="compositionally biased region" description="Polar residues" evidence="1">
    <location>
        <begin position="58"/>
        <end position="68"/>
    </location>
</feature>
<keyword evidence="3" id="KW-1185">Reference proteome</keyword>
<evidence type="ECO:0000313" key="2">
    <source>
        <dbReference type="EnsemblMetazoa" id="RPRC010326-PA"/>
    </source>
</evidence>
<feature type="region of interest" description="Disordered" evidence="1">
    <location>
        <begin position="42"/>
        <end position="68"/>
    </location>
</feature>
<reference evidence="2" key="1">
    <citation type="submission" date="2015-05" db="UniProtKB">
        <authorList>
            <consortium name="EnsemblMetazoa"/>
        </authorList>
    </citation>
    <scope>IDENTIFICATION</scope>
</reference>
<dbReference type="Proteomes" id="UP000015103">
    <property type="component" value="Unassembled WGS sequence"/>
</dbReference>
<dbReference type="VEuPathDB" id="VectorBase:RPRC010326"/>
<organism evidence="2 3">
    <name type="scientific">Rhodnius prolixus</name>
    <name type="common">Triatomid bug</name>
    <dbReference type="NCBI Taxonomy" id="13249"/>
    <lineage>
        <taxon>Eukaryota</taxon>
        <taxon>Metazoa</taxon>
        <taxon>Ecdysozoa</taxon>
        <taxon>Arthropoda</taxon>
        <taxon>Hexapoda</taxon>
        <taxon>Insecta</taxon>
        <taxon>Pterygota</taxon>
        <taxon>Neoptera</taxon>
        <taxon>Paraneoptera</taxon>
        <taxon>Hemiptera</taxon>
        <taxon>Heteroptera</taxon>
        <taxon>Panheteroptera</taxon>
        <taxon>Cimicomorpha</taxon>
        <taxon>Reduviidae</taxon>
        <taxon>Triatominae</taxon>
        <taxon>Rhodnius</taxon>
    </lineage>
</organism>